<feature type="region of interest" description="Disordered" evidence="1">
    <location>
        <begin position="1"/>
        <end position="20"/>
    </location>
</feature>
<evidence type="ECO:0000256" key="2">
    <source>
        <dbReference type="SAM" id="Phobius"/>
    </source>
</evidence>
<dbReference type="InterPro" id="IPR029058">
    <property type="entry name" value="AB_hydrolase_fold"/>
</dbReference>
<feature type="domain" description="AB hydrolase-1" evidence="3">
    <location>
        <begin position="191"/>
        <end position="357"/>
    </location>
</feature>
<keyword evidence="2" id="KW-1133">Transmembrane helix</keyword>
<protein>
    <recommendedName>
        <fullName evidence="3">AB hydrolase-1 domain-containing protein</fullName>
    </recommendedName>
</protein>
<feature type="compositionally biased region" description="Low complexity" evidence="1">
    <location>
        <begin position="10"/>
        <end position="20"/>
    </location>
</feature>
<name>A0A543HZT8_9MICO</name>
<proteinExistence type="predicted"/>
<keyword evidence="2" id="KW-0812">Transmembrane</keyword>
<dbReference type="Pfam" id="PF12697">
    <property type="entry name" value="Abhydrolase_6"/>
    <property type="match status" value="1"/>
</dbReference>
<dbReference type="Gene3D" id="3.40.50.1820">
    <property type="entry name" value="alpha/beta hydrolase"/>
    <property type="match status" value="1"/>
</dbReference>
<reference evidence="4 5" key="1">
    <citation type="submission" date="2019-06" db="EMBL/GenBank/DDBJ databases">
        <title>Genome sequencing of plant associated microbes to promote plant fitness in Sorghum bicolor and Oryza sativa.</title>
        <authorList>
            <person name="Coleman-Derr D."/>
        </authorList>
    </citation>
    <scope>NUCLEOTIDE SEQUENCE [LARGE SCALE GENOMIC DNA]</scope>
    <source>
        <strain evidence="4 5">KV-663</strain>
    </source>
</reference>
<evidence type="ECO:0000313" key="5">
    <source>
        <dbReference type="Proteomes" id="UP000316747"/>
    </source>
</evidence>
<dbReference type="OrthoDB" id="8111537at2"/>
<comment type="caution">
    <text evidence="4">The sequence shown here is derived from an EMBL/GenBank/DDBJ whole genome shotgun (WGS) entry which is preliminary data.</text>
</comment>
<keyword evidence="2" id="KW-0472">Membrane</keyword>
<dbReference type="AlphaFoldDB" id="A0A543HZT8"/>
<dbReference type="SUPFAM" id="SSF53474">
    <property type="entry name" value="alpha/beta-Hydrolases"/>
    <property type="match status" value="1"/>
</dbReference>
<accession>A0A543HZT8</accession>
<gene>
    <name evidence="4" type="ORF">FBY41_0196</name>
</gene>
<evidence type="ECO:0000313" key="4">
    <source>
        <dbReference type="EMBL" id="TQM63842.1"/>
    </source>
</evidence>
<sequence length="414" mass="43838">MATMPTQSLQPAAKPSQPAPAKRRHHVWRWVAGVLVVALALFGGFAWYFSGRIESGALASTPAAYEPVYDDVQVTAVTPTTVTLAKGPDVAENFDAPAIYGLAWAGGNGHIGMPTVNSDGTVTRPLAIESGTAPTVGAMAAVDRAYWFGIPTTWTAEATSPTVRTAYGVVIGGNPAWFFASPTGDNSTVAIFVHGQNGTRLDGLRFVDVARRAGVASLVISYRNDVGSPADPSGRLQYGQTEWRDLDAAVTWAKDNGATRIVLVGQSMGGAIVAAFLENSSQKQDITGVVLDAPMLSLDDVVTYNARAALPGGLAVPTPVIKIAEQIATWRYGVDWAGTDYLDDTSWVRAPTLVLQGAEDPKVPLSIATDLKSAQPDLVTLQVFPTAQHAEAWNADRETYTQVVRGFLEGLRAS</sequence>
<feature type="transmembrane region" description="Helical" evidence="2">
    <location>
        <begin position="27"/>
        <end position="49"/>
    </location>
</feature>
<evidence type="ECO:0000259" key="3">
    <source>
        <dbReference type="Pfam" id="PF12697"/>
    </source>
</evidence>
<evidence type="ECO:0000256" key="1">
    <source>
        <dbReference type="SAM" id="MobiDB-lite"/>
    </source>
</evidence>
<dbReference type="InterPro" id="IPR000073">
    <property type="entry name" value="AB_hydrolase_1"/>
</dbReference>
<keyword evidence="5" id="KW-1185">Reference proteome</keyword>
<dbReference type="RefSeq" id="WP_141841566.1">
    <property type="nucleotide sequence ID" value="NZ_VFPM01000001.1"/>
</dbReference>
<organism evidence="4 5">
    <name type="scientific">Humibacillus xanthopallidus</name>
    <dbReference type="NCBI Taxonomy" id="412689"/>
    <lineage>
        <taxon>Bacteria</taxon>
        <taxon>Bacillati</taxon>
        <taxon>Actinomycetota</taxon>
        <taxon>Actinomycetes</taxon>
        <taxon>Micrococcales</taxon>
        <taxon>Intrasporangiaceae</taxon>
        <taxon>Humibacillus</taxon>
    </lineage>
</organism>
<dbReference type="Proteomes" id="UP000316747">
    <property type="component" value="Unassembled WGS sequence"/>
</dbReference>
<dbReference type="GO" id="GO:0003824">
    <property type="term" value="F:catalytic activity"/>
    <property type="evidence" value="ECO:0007669"/>
    <property type="project" value="UniProtKB-ARBA"/>
</dbReference>
<dbReference type="PANTHER" id="PTHR12277:SF79">
    <property type="entry name" value="XAA-PRO DIPEPTIDYL-PEPTIDASE-RELATED"/>
    <property type="match status" value="1"/>
</dbReference>
<dbReference type="PANTHER" id="PTHR12277">
    <property type="entry name" value="ALPHA/BETA HYDROLASE DOMAIN-CONTAINING PROTEIN"/>
    <property type="match status" value="1"/>
</dbReference>
<dbReference type="EMBL" id="VFPM01000001">
    <property type="protein sequence ID" value="TQM63842.1"/>
    <property type="molecule type" value="Genomic_DNA"/>
</dbReference>